<accession>A0A4Q8D1K4</accession>
<dbReference type="EMBL" id="SHLI01000001">
    <property type="protein sequence ID" value="RZU99203.1"/>
    <property type="molecule type" value="Genomic_DNA"/>
</dbReference>
<dbReference type="PANTHER" id="PTHR31527">
    <property type="entry name" value="RE64534P"/>
    <property type="match status" value="1"/>
</dbReference>
<dbReference type="AlphaFoldDB" id="A0A4Q8D1K4"/>
<dbReference type="InterPro" id="IPR018959">
    <property type="entry name" value="DUF1989"/>
</dbReference>
<dbReference type="InterPro" id="IPR017792">
    <property type="entry name" value="UAAP1"/>
</dbReference>
<dbReference type="Proteomes" id="UP000292298">
    <property type="component" value="Unassembled WGS sequence"/>
</dbReference>
<dbReference type="Pfam" id="PF09347">
    <property type="entry name" value="DUF1989"/>
    <property type="match status" value="1"/>
</dbReference>
<sequence>MPATPIAESRIVHHEHVPGGRYWSMVVRRGFTLRLVDTHGTANVSLLGYNPMNTLERYNMADTLKGQHVSRLTQGDMLFSDMGRVMLSIVEDTVGWHDPIGGISDADSIHERFGEARFQEHRNDFYRNGRELFLIELAKWGLGPRDLVSPVNFFQKVSADDDGDLHYSADHSHPGASVDLRADSDTLVILTTAPHPMAPGPDYNPGAVDLSIYRSAPVRDDDACIHRRPENARAYANSLIANCQES</sequence>
<reference evidence="2 3" key="1">
    <citation type="submission" date="2019-02" db="EMBL/GenBank/DDBJ databases">
        <title>Genomic Encyclopedia of Type Strains, Phase IV (KMG-IV): sequencing the most valuable type-strain genomes for metagenomic binning, comparative biology and taxonomic classification.</title>
        <authorList>
            <person name="Goeker M."/>
        </authorList>
    </citation>
    <scope>NUCLEOTIDE SEQUENCE [LARGE SCALE GENOMIC DNA]</scope>
    <source>
        <strain evidence="2 3">DSM 21056</strain>
    </source>
</reference>
<evidence type="ECO:0000313" key="2">
    <source>
        <dbReference type="EMBL" id="RZU99203.1"/>
    </source>
</evidence>
<dbReference type="NCBIfam" id="TIGR03425">
    <property type="entry name" value="urea_degr_2"/>
    <property type="match status" value="1"/>
</dbReference>
<proteinExistence type="predicted"/>
<feature type="domain" description="DUF1989" evidence="1">
    <location>
        <begin position="16"/>
        <end position="187"/>
    </location>
</feature>
<organism evidence="2 3">
    <name type="scientific">Spiribacter vilamensis</name>
    <dbReference type="NCBI Taxonomy" id="531306"/>
    <lineage>
        <taxon>Bacteria</taxon>
        <taxon>Pseudomonadati</taxon>
        <taxon>Pseudomonadota</taxon>
        <taxon>Gammaproteobacteria</taxon>
        <taxon>Chromatiales</taxon>
        <taxon>Ectothiorhodospiraceae</taxon>
        <taxon>Spiribacter</taxon>
    </lineage>
</organism>
<dbReference type="PANTHER" id="PTHR31527:SF0">
    <property type="entry name" value="RE64534P"/>
    <property type="match status" value="1"/>
</dbReference>
<dbReference type="RefSeq" id="WP_130503453.1">
    <property type="nucleotide sequence ID" value="NZ_SHLI01000001.1"/>
</dbReference>
<protein>
    <recommendedName>
        <fullName evidence="1">DUF1989 domain-containing protein</fullName>
    </recommendedName>
</protein>
<keyword evidence="3" id="KW-1185">Reference proteome</keyword>
<name>A0A4Q8D1K4_9GAMM</name>
<gene>
    <name evidence="2" type="ORF">EV698_1485</name>
</gene>
<comment type="caution">
    <text evidence="2">The sequence shown here is derived from an EMBL/GenBank/DDBJ whole genome shotgun (WGS) entry which is preliminary data.</text>
</comment>
<dbReference type="OrthoDB" id="5298498at2"/>
<evidence type="ECO:0000259" key="1">
    <source>
        <dbReference type="Pfam" id="PF09347"/>
    </source>
</evidence>
<evidence type="ECO:0000313" key="3">
    <source>
        <dbReference type="Proteomes" id="UP000292298"/>
    </source>
</evidence>